<dbReference type="InterPro" id="IPR037026">
    <property type="entry name" value="Vgr_OB-fold_dom_sf"/>
</dbReference>
<evidence type="ECO:0000313" key="3">
    <source>
        <dbReference type="Proteomes" id="UP000294555"/>
    </source>
</evidence>
<dbReference type="Pfam" id="PF18946">
    <property type="entry name" value="Apex"/>
    <property type="match status" value="1"/>
</dbReference>
<protein>
    <recommendedName>
        <fullName evidence="1">Phage protein Gp138 N-terminal domain-containing protein</fullName>
    </recommendedName>
</protein>
<organism evidence="2 3">
    <name type="scientific">Sodalis ligni</name>
    <dbReference type="NCBI Taxonomy" id="2697027"/>
    <lineage>
        <taxon>Bacteria</taxon>
        <taxon>Pseudomonadati</taxon>
        <taxon>Pseudomonadota</taxon>
        <taxon>Gammaproteobacteria</taxon>
        <taxon>Enterobacterales</taxon>
        <taxon>Bruguierivoracaceae</taxon>
        <taxon>Sodalis</taxon>
    </lineage>
</organism>
<feature type="domain" description="Phage protein Gp138 N-terminal" evidence="1">
    <location>
        <begin position="31"/>
        <end position="132"/>
    </location>
</feature>
<proteinExistence type="predicted"/>
<reference evidence="2 3" key="1">
    <citation type="submission" date="2019-02" db="EMBL/GenBank/DDBJ databases">
        <title>Investigation of anaerobic lignin degradation for improved lignocellulosic biofuels.</title>
        <authorList>
            <person name="Deangelis K."/>
        </authorList>
    </citation>
    <scope>NUCLEOTIDE SEQUENCE [LARGE SCALE GENOMIC DNA]</scope>
    <source>
        <strain evidence="2 3">159R</strain>
    </source>
</reference>
<dbReference type="RefSeq" id="WP_132923010.1">
    <property type="nucleotide sequence ID" value="NZ_SJOI01000001.1"/>
</dbReference>
<dbReference type="Pfam" id="PF18352">
    <property type="entry name" value="Gp138_N"/>
    <property type="match status" value="1"/>
</dbReference>
<dbReference type="OrthoDB" id="1903830at2"/>
<evidence type="ECO:0000259" key="1">
    <source>
        <dbReference type="Pfam" id="PF18352"/>
    </source>
</evidence>
<evidence type="ECO:0000313" key="2">
    <source>
        <dbReference type="EMBL" id="TCL04213.1"/>
    </source>
</evidence>
<dbReference type="Proteomes" id="UP000294555">
    <property type="component" value="Unassembled WGS sequence"/>
</dbReference>
<dbReference type="Gene3D" id="2.40.50.230">
    <property type="entry name" value="Gp5 N-terminal domain"/>
    <property type="match status" value="1"/>
</dbReference>
<keyword evidence="3" id="KW-1185">Reference proteome</keyword>
<sequence>MTIPVNEQTGEIDQLLEAHGDNLSTNLRVAMPGIITSFDPNTVTCSVQPAIKGAITDITGKVNSVNLPLLADVPVLFPRGGGVTLTFPVREGDECLVVFADRCIDFWWQNGDLQEPVDPRQHDLSDAFALIGPQSQKYKISGISTTATQLRTDSGASFIEIDRGGNVTIDTPLLTVNGKVQINGAVSSTGDQVAAGISQTGHVHGGVQSGGSNTGAAK</sequence>
<dbReference type="AlphaFoldDB" id="A0A4R1NA88"/>
<dbReference type="InterPro" id="IPR044033">
    <property type="entry name" value="GpV-like_apex"/>
</dbReference>
<accession>A0A4R1NA88</accession>
<dbReference type="InterPro" id="IPR041599">
    <property type="entry name" value="Gp138_N"/>
</dbReference>
<dbReference type="EMBL" id="SJOI01000001">
    <property type="protein sequence ID" value="TCL04213.1"/>
    <property type="molecule type" value="Genomic_DNA"/>
</dbReference>
<gene>
    <name evidence="2" type="ORF">EZJ58_2324</name>
</gene>
<comment type="caution">
    <text evidence="2">The sequence shown here is derived from an EMBL/GenBank/DDBJ whole genome shotgun (WGS) entry which is preliminary data.</text>
</comment>
<name>A0A4R1NA88_9GAMM</name>